<comment type="pathway">
    <text evidence="3">Amino-acid degradation; L-phenylalanine degradation; acetoacetate and fumarate from L-phenylalanine: step 6/6.</text>
</comment>
<keyword evidence="6" id="KW-0378">Hydrolase</keyword>
<dbReference type="Pfam" id="PF09298">
    <property type="entry name" value="FAA_hydrolase_N"/>
    <property type="match status" value="1"/>
</dbReference>
<dbReference type="EMBL" id="CP031165">
    <property type="protein sequence ID" value="AXV05500.1"/>
    <property type="molecule type" value="Genomic_DNA"/>
</dbReference>
<keyword evidence="9" id="KW-0828">Tyrosine catabolism</keyword>
<comment type="cofactor">
    <cofactor evidence="1 13">
        <name>Ca(2+)</name>
        <dbReference type="ChEBI" id="CHEBI:29108"/>
    </cofactor>
</comment>
<feature type="binding site" evidence="13">
    <location>
        <position position="246"/>
    </location>
    <ligand>
        <name>Mg(2+)</name>
        <dbReference type="ChEBI" id="CHEBI:18420"/>
    </ligand>
</feature>
<evidence type="ECO:0000256" key="9">
    <source>
        <dbReference type="ARBA" id="ARBA00022878"/>
    </source>
</evidence>
<keyword evidence="17" id="KW-1185">Reference proteome</keyword>
<keyword evidence="7 13" id="KW-0106">Calcium</keyword>
<dbReference type="NCBIfam" id="TIGR01266">
    <property type="entry name" value="fum_ac_acetase"/>
    <property type="match status" value="1"/>
</dbReference>
<feature type="binding site" evidence="12">
    <location>
        <position position="115"/>
    </location>
    <ligand>
        <name>substrate</name>
    </ligand>
</feature>
<organism evidence="16 17">
    <name type="scientific">Euzebya pacifica</name>
    <dbReference type="NCBI Taxonomy" id="1608957"/>
    <lineage>
        <taxon>Bacteria</taxon>
        <taxon>Bacillati</taxon>
        <taxon>Actinomycetota</taxon>
        <taxon>Nitriliruptoria</taxon>
        <taxon>Euzebyales</taxon>
    </lineage>
</organism>
<evidence type="ECO:0000256" key="13">
    <source>
        <dbReference type="PIRSR" id="PIRSR605959-3"/>
    </source>
</evidence>
<evidence type="ECO:0000256" key="7">
    <source>
        <dbReference type="ARBA" id="ARBA00022837"/>
    </source>
</evidence>
<evidence type="ECO:0000313" key="16">
    <source>
        <dbReference type="EMBL" id="AXV05500.1"/>
    </source>
</evidence>
<dbReference type="GO" id="GO:0006559">
    <property type="term" value="P:L-phenylalanine catabolic process"/>
    <property type="evidence" value="ECO:0007669"/>
    <property type="project" value="UniProtKB-UniPathway"/>
</dbReference>
<dbReference type="SUPFAM" id="SSF63433">
    <property type="entry name" value="Fumarylacetoacetate hydrolase, FAH, N-terminal domain"/>
    <property type="match status" value="1"/>
</dbReference>
<evidence type="ECO:0000256" key="10">
    <source>
        <dbReference type="ARBA" id="ARBA00023232"/>
    </source>
</evidence>
<dbReference type="Gene3D" id="2.30.30.230">
    <property type="entry name" value="Fumarylacetoacetase, N-terminal domain"/>
    <property type="match status" value="1"/>
</dbReference>
<feature type="domain" description="Fumarylacetoacetase N-terminal" evidence="15">
    <location>
        <begin position="13"/>
        <end position="99"/>
    </location>
</feature>
<feature type="binding site" evidence="13">
    <location>
        <position position="113"/>
    </location>
    <ligand>
        <name>Ca(2+)</name>
        <dbReference type="ChEBI" id="CHEBI:29108"/>
    </ligand>
</feature>
<feature type="binding site" evidence="12">
    <location>
        <position position="339"/>
    </location>
    <ligand>
        <name>substrate</name>
    </ligand>
</feature>
<evidence type="ECO:0000256" key="11">
    <source>
        <dbReference type="PIRSR" id="PIRSR605959-1"/>
    </source>
</evidence>
<evidence type="ECO:0000256" key="3">
    <source>
        <dbReference type="ARBA" id="ARBA00004782"/>
    </source>
</evidence>
<keyword evidence="5 13" id="KW-0479">Metal-binding</keyword>
<evidence type="ECO:0000256" key="8">
    <source>
        <dbReference type="ARBA" id="ARBA00022842"/>
    </source>
</evidence>
<dbReference type="AlphaFoldDB" id="A0A346XTF3"/>
<feature type="domain" description="Fumarylacetoacetase-like C-terminal" evidence="14">
    <location>
        <begin position="113"/>
        <end position="381"/>
    </location>
</feature>
<evidence type="ECO:0000259" key="15">
    <source>
        <dbReference type="Pfam" id="PF09298"/>
    </source>
</evidence>
<feature type="active site" description="Proton acceptor" evidence="11">
    <location>
        <position position="120"/>
    </location>
</feature>
<reference evidence="16 17" key="1">
    <citation type="submission" date="2018-09" db="EMBL/GenBank/DDBJ databases">
        <title>Complete genome sequence of Euzebya sp. DY32-46 isolated from seawater of Pacific Ocean.</title>
        <authorList>
            <person name="Xu L."/>
            <person name="Wu Y.-H."/>
            <person name="Xu X.-W."/>
        </authorList>
    </citation>
    <scope>NUCLEOTIDE SEQUENCE [LARGE SCALE GENOMIC DNA]</scope>
    <source>
        <strain evidence="16 17">DY32-46</strain>
    </source>
</reference>
<gene>
    <name evidence="16" type="ORF">DVS28_a0799</name>
</gene>
<dbReference type="SUPFAM" id="SSF56529">
    <property type="entry name" value="FAH"/>
    <property type="match status" value="1"/>
</dbReference>
<feature type="binding site" evidence="12">
    <location>
        <position position="233"/>
    </location>
    <ligand>
        <name>substrate</name>
    </ligand>
</feature>
<dbReference type="Gene3D" id="3.90.850.10">
    <property type="entry name" value="Fumarylacetoacetase-like, C-terminal domain"/>
    <property type="match status" value="1"/>
</dbReference>
<dbReference type="KEGG" id="euz:DVS28_a0799"/>
<evidence type="ECO:0000256" key="5">
    <source>
        <dbReference type="ARBA" id="ARBA00022723"/>
    </source>
</evidence>
<dbReference type="GO" id="GO:1902000">
    <property type="term" value="P:homogentisate catabolic process"/>
    <property type="evidence" value="ECO:0007669"/>
    <property type="project" value="TreeGrafter"/>
</dbReference>
<dbReference type="InterPro" id="IPR036462">
    <property type="entry name" value="Fumarylacetoacetase_N_sf"/>
</dbReference>
<evidence type="ECO:0000256" key="6">
    <source>
        <dbReference type="ARBA" id="ARBA00022801"/>
    </source>
</evidence>
<feature type="binding site" evidence="13">
    <location>
        <position position="189"/>
    </location>
    <ligand>
        <name>Ca(2+)</name>
        <dbReference type="ChEBI" id="CHEBI:29108"/>
    </ligand>
</feature>
<dbReference type="EC" id="3.7.1.2" evidence="4"/>
<evidence type="ECO:0000259" key="14">
    <source>
        <dbReference type="Pfam" id="PF01557"/>
    </source>
</evidence>
<dbReference type="InterPro" id="IPR011234">
    <property type="entry name" value="Fumarylacetoacetase-like_C"/>
</dbReference>
<feature type="binding site" evidence="13">
    <location>
        <position position="187"/>
    </location>
    <ligand>
        <name>Ca(2+)</name>
        <dbReference type="ChEBI" id="CHEBI:29108"/>
    </ligand>
</feature>
<evidence type="ECO:0000256" key="2">
    <source>
        <dbReference type="ARBA" id="ARBA00001946"/>
    </source>
</evidence>
<evidence type="ECO:0000256" key="4">
    <source>
        <dbReference type="ARBA" id="ARBA00012094"/>
    </source>
</evidence>
<sequence length="405" mass="42551">MAGADGSGYGLSHLPYGVVMVDGHPVPAVRIGDHALDLRACHRAGLLPGVVWAEHVDLTMLMMEGADVWAGVRAAVTDLLSEDGSQRPPDGALVPLADVAAPTMPFTVADYVDFYSSLHHATNLGRLFRPDSDPLLPNWRHLPVGYHGRAGTVVVSGTPIHRPVGQQRPPQPGAAPPVGPSERLDIELEVGFVTGGLGTPLGTAVPASAAGDHIFGIVLVNDWSARDIQAWEYQPLGPFLGKSFATSIGPWITPLAALEAARVAPPEQDPPVSDYLRVDGKWSFDLSLEVAITPAGTTTEEVISRVSFADMYWTMPQQLAHATVNGATIRAGDLFASGTVSGPERGTEGSLIELTMGGREPITIAGVERTFLQDGDTVTLRGSCEGVDGQPVVLAEVTGTILPPG</sequence>
<name>A0A346XTF3_9ACTN</name>
<dbReference type="InterPro" id="IPR015377">
    <property type="entry name" value="Fumarylacetoacetase_N"/>
</dbReference>
<dbReference type="InterPro" id="IPR005959">
    <property type="entry name" value="Fumarylacetoacetase"/>
</dbReference>
<dbReference type="PANTHER" id="PTHR43069">
    <property type="entry name" value="FUMARYLACETOACETASE"/>
    <property type="match status" value="1"/>
</dbReference>
<dbReference type="UniPathway" id="UPA00139">
    <property type="reaction ID" value="UER00341"/>
</dbReference>
<evidence type="ECO:0000313" key="17">
    <source>
        <dbReference type="Proteomes" id="UP000264006"/>
    </source>
</evidence>
<keyword evidence="8 13" id="KW-0460">Magnesium</keyword>
<evidence type="ECO:0000256" key="12">
    <source>
        <dbReference type="PIRSR" id="PIRSR605959-2"/>
    </source>
</evidence>
<accession>A0A346XTF3</accession>
<feature type="binding site" evidence="13">
    <location>
        <position position="242"/>
    </location>
    <ligand>
        <name>Mg(2+)</name>
        <dbReference type="ChEBI" id="CHEBI:18420"/>
    </ligand>
</feature>
<evidence type="ECO:0000256" key="1">
    <source>
        <dbReference type="ARBA" id="ARBA00001913"/>
    </source>
</evidence>
<dbReference type="GO" id="GO:0004334">
    <property type="term" value="F:fumarylacetoacetase activity"/>
    <property type="evidence" value="ECO:0007669"/>
    <property type="project" value="UniProtKB-EC"/>
</dbReference>
<feature type="binding site" evidence="13">
    <location>
        <position position="222"/>
    </location>
    <ligand>
        <name>Ca(2+)</name>
        <dbReference type="ChEBI" id="CHEBI:29108"/>
    </ligand>
</feature>
<keyword evidence="10" id="KW-0585">Phenylalanine catabolism</keyword>
<dbReference type="Proteomes" id="UP000264006">
    <property type="component" value="Chromosome"/>
</dbReference>
<feature type="binding site" evidence="12">
    <location>
        <position position="129"/>
    </location>
    <ligand>
        <name>substrate</name>
    </ligand>
</feature>
<protein>
    <recommendedName>
        <fullName evidence="4">fumarylacetoacetase</fullName>
        <ecNumber evidence="4">3.7.1.2</ecNumber>
    </recommendedName>
</protein>
<dbReference type="GO" id="GO:0046872">
    <property type="term" value="F:metal ion binding"/>
    <property type="evidence" value="ECO:0007669"/>
    <property type="project" value="UniProtKB-KW"/>
</dbReference>
<feature type="binding site" evidence="13">
    <location>
        <position position="222"/>
    </location>
    <ligand>
        <name>Mg(2+)</name>
        <dbReference type="ChEBI" id="CHEBI:18420"/>
    </ligand>
</feature>
<dbReference type="Pfam" id="PF01557">
    <property type="entry name" value="FAA_hydrolase"/>
    <property type="match status" value="1"/>
</dbReference>
<proteinExistence type="predicted"/>
<feature type="binding site" evidence="12">
    <location>
        <position position="229"/>
    </location>
    <ligand>
        <name>substrate</name>
    </ligand>
</feature>
<dbReference type="InterPro" id="IPR036663">
    <property type="entry name" value="Fumarylacetoacetase_C_sf"/>
</dbReference>
<dbReference type="GO" id="GO:0006572">
    <property type="term" value="P:L-tyrosine catabolic process"/>
    <property type="evidence" value="ECO:0007669"/>
    <property type="project" value="UniProtKB-KW"/>
</dbReference>
<dbReference type="PANTHER" id="PTHR43069:SF2">
    <property type="entry name" value="FUMARYLACETOACETASE"/>
    <property type="match status" value="1"/>
</dbReference>
<comment type="cofactor">
    <cofactor evidence="2 13">
        <name>Mg(2+)</name>
        <dbReference type="ChEBI" id="CHEBI:18420"/>
    </cofactor>
</comment>